<proteinExistence type="predicted"/>
<name>A0A451BRK8_9GAMM</name>
<evidence type="ECO:0000313" key="1">
    <source>
        <dbReference type="EMBL" id="VFK80921.1"/>
    </source>
</evidence>
<accession>A0A451BRK8</accession>
<sequence length="174" mass="20078">MTAILQSKDYSGKAVLYMSMELSNAKWKLGFSNGSKERVVNLEARDRFELFRQISFAKEKLHLPGDCQVSSCYEAGRDGFWIHRLLEDNGIQNLVLDPSSIEVNRRKRRTKTDKVDVKALLRVLMRYLSGERKAVSVVNVPTPEEEDQMRLTRERERLLKEQGGTYRQNQIAVG</sequence>
<organism evidence="1">
    <name type="scientific">Candidatus Kentrum sp. SD</name>
    <dbReference type="NCBI Taxonomy" id="2126332"/>
    <lineage>
        <taxon>Bacteria</taxon>
        <taxon>Pseudomonadati</taxon>
        <taxon>Pseudomonadota</taxon>
        <taxon>Gammaproteobacteria</taxon>
        <taxon>Candidatus Kentrum</taxon>
    </lineage>
</organism>
<dbReference type="AlphaFoldDB" id="A0A451BRK8"/>
<gene>
    <name evidence="1" type="ORF">BECKSD772D_GA0070982_11793</name>
</gene>
<reference evidence="1" key="1">
    <citation type="submission" date="2019-02" db="EMBL/GenBank/DDBJ databases">
        <authorList>
            <person name="Gruber-Vodicka R. H."/>
            <person name="Seah K. B. B."/>
        </authorList>
    </citation>
    <scope>NUCLEOTIDE SEQUENCE</scope>
    <source>
        <strain evidence="1">BECK_S127</strain>
    </source>
</reference>
<protein>
    <submittedName>
        <fullName evidence="1">Transposase</fullName>
    </submittedName>
</protein>
<dbReference type="EMBL" id="CAADHB010000179">
    <property type="protein sequence ID" value="VFK80921.1"/>
    <property type="molecule type" value="Genomic_DNA"/>
</dbReference>